<feature type="non-terminal residue" evidence="1">
    <location>
        <position position="1"/>
    </location>
</feature>
<name>A0A8S2F956_9BILA</name>
<sequence>DDCDAYTLMRLSDIIRSLLVTYSDSYLIYFDSLAPHFHRLLERQRSVSDRQWSLHVWNDIIQYTGETSFRYQQYFLQRMAESVQDVSAEICEIASYGFGVMGMYVVAETNSRSDDNIMATENAIIAVTKILKYNNSKIENFNKLLEVWLSWLPIRESTEEASYVYDYLCDLAES</sequence>
<dbReference type="EMBL" id="CAJOBA010046553">
    <property type="protein sequence ID" value="CAF4190977.1"/>
    <property type="molecule type" value="Genomic_DNA"/>
</dbReference>
<dbReference type="Proteomes" id="UP000682733">
    <property type="component" value="Unassembled WGS sequence"/>
</dbReference>
<evidence type="ECO:0000313" key="1">
    <source>
        <dbReference type="EMBL" id="CAF1382623.1"/>
    </source>
</evidence>
<reference evidence="1" key="1">
    <citation type="submission" date="2021-02" db="EMBL/GenBank/DDBJ databases">
        <authorList>
            <person name="Nowell W R."/>
        </authorList>
    </citation>
    <scope>NUCLEOTIDE SEQUENCE</scope>
</reference>
<evidence type="ECO:0000313" key="2">
    <source>
        <dbReference type="EMBL" id="CAF4190977.1"/>
    </source>
</evidence>
<gene>
    <name evidence="1" type="ORF">OVA965_LOCUS32182</name>
    <name evidence="2" type="ORF">TMI583_LOCUS33037</name>
</gene>
<proteinExistence type="predicted"/>
<dbReference type="EMBL" id="CAJNOK010024859">
    <property type="protein sequence ID" value="CAF1382623.1"/>
    <property type="molecule type" value="Genomic_DNA"/>
</dbReference>
<dbReference type="InterPro" id="IPR016024">
    <property type="entry name" value="ARM-type_fold"/>
</dbReference>
<dbReference type="InterPro" id="IPR011989">
    <property type="entry name" value="ARM-like"/>
</dbReference>
<protein>
    <submittedName>
        <fullName evidence="1">Uncharacterized protein</fullName>
    </submittedName>
</protein>
<organism evidence="1 3">
    <name type="scientific">Didymodactylos carnosus</name>
    <dbReference type="NCBI Taxonomy" id="1234261"/>
    <lineage>
        <taxon>Eukaryota</taxon>
        <taxon>Metazoa</taxon>
        <taxon>Spiralia</taxon>
        <taxon>Gnathifera</taxon>
        <taxon>Rotifera</taxon>
        <taxon>Eurotatoria</taxon>
        <taxon>Bdelloidea</taxon>
        <taxon>Philodinida</taxon>
        <taxon>Philodinidae</taxon>
        <taxon>Didymodactylos</taxon>
    </lineage>
</organism>
<dbReference type="Proteomes" id="UP000677228">
    <property type="component" value="Unassembled WGS sequence"/>
</dbReference>
<accession>A0A8S2F956</accession>
<dbReference type="SUPFAM" id="SSF48371">
    <property type="entry name" value="ARM repeat"/>
    <property type="match status" value="1"/>
</dbReference>
<dbReference type="Gene3D" id="1.25.10.10">
    <property type="entry name" value="Leucine-rich Repeat Variant"/>
    <property type="match status" value="1"/>
</dbReference>
<evidence type="ECO:0000313" key="3">
    <source>
        <dbReference type="Proteomes" id="UP000677228"/>
    </source>
</evidence>
<feature type="non-terminal residue" evidence="1">
    <location>
        <position position="174"/>
    </location>
</feature>
<comment type="caution">
    <text evidence="1">The sequence shown here is derived from an EMBL/GenBank/DDBJ whole genome shotgun (WGS) entry which is preliminary data.</text>
</comment>
<dbReference type="AlphaFoldDB" id="A0A8S2F956"/>